<evidence type="ECO:0000313" key="2">
    <source>
        <dbReference type="Proteomes" id="UP000274822"/>
    </source>
</evidence>
<evidence type="ECO:0000313" key="1">
    <source>
        <dbReference type="EMBL" id="RUS30715.1"/>
    </source>
</evidence>
<gene>
    <name evidence="1" type="ORF">BC938DRAFT_479045</name>
</gene>
<comment type="caution">
    <text evidence="1">The sequence shown here is derived from an EMBL/GenBank/DDBJ whole genome shotgun (WGS) entry which is preliminary data.</text>
</comment>
<name>A0A433QLS4_9FUNG</name>
<evidence type="ECO:0008006" key="3">
    <source>
        <dbReference type="Google" id="ProtNLM"/>
    </source>
</evidence>
<accession>A0A433QLS4</accession>
<dbReference type="AlphaFoldDB" id="A0A433QLS4"/>
<sequence>MSEITIAAQLASPQVRLMLFNNLNMNKGITAKGEPALLPCVRPKSDPPEFQVEDCSSNEELTCRSKWIAQTLVLNGFTNESVNAIYHMLPEELSDVYNSKHGISFGSIYYRIEHFSKGLVQLDRKLFEPTKDFERHVRDALAESNSHQDMFGRLKEVWDQFGYAISQKISIGKWEPFVVFFRHQQNQSKEYTGSPSTEYTLKQILSNPLHPSSLPEKLKHKSLGGKLTLWEPFHEIVNDTDRSSFRLAKTNVEAVSKLATGSGFGVNASATQPHSARFSIQQTQGMIIGTFDRDKNWQHTRSGSDQMDGCGNPTSSGFLHGRQIWENSLMRDVNSWKVIKREQIVPIYEFLNDDLRDQVQNVMNAAINLQRIRMDTVFKVCSCNTRNFLAWENFYYGHTRAYEGMVVCTTSLQSETKETLSWNFVAANTSTADSHAQDVYLRYNDIISIRPVTRKKTESSSPMYLYGSQNQKSPLTKTAPECSLQPLKGGKPDKANQWVIEKIDGEAWNAFGSEIDVDATIRRTAYVLKTDKFRLRHRLNDSHYLCSHNQTIEKVDVRLKLNEFGTQKIESINSARQYHEVLLLTRKECGEQKDEWEFQVDSREYGGK</sequence>
<protein>
    <recommendedName>
        <fullName evidence="3">MACPF domain-containing protein</fullName>
    </recommendedName>
</protein>
<organism evidence="1 2">
    <name type="scientific">Jimgerdemannia flammicorona</name>
    <dbReference type="NCBI Taxonomy" id="994334"/>
    <lineage>
        <taxon>Eukaryota</taxon>
        <taxon>Fungi</taxon>
        <taxon>Fungi incertae sedis</taxon>
        <taxon>Mucoromycota</taxon>
        <taxon>Mucoromycotina</taxon>
        <taxon>Endogonomycetes</taxon>
        <taxon>Endogonales</taxon>
        <taxon>Endogonaceae</taxon>
        <taxon>Jimgerdemannia</taxon>
    </lineage>
</organism>
<dbReference type="Gene3D" id="2.80.10.50">
    <property type="match status" value="1"/>
</dbReference>
<dbReference type="EMBL" id="RBNJ01003630">
    <property type="protein sequence ID" value="RUS30715.1"/>
    <property type="molecule type" value="Genomic_DNA"/>
</dbReference>
<reference evidence="1 2" key="1">
    <citation type="journal article" date="2018" name="New Phytol.">
        <title>Phylogenomics of Endogonaceae and evolution of mycorrhizas within Mucoromycota.</title>
        <authorList>
            <person name="Chang Y."/>
            <person name="Desiro A."/>
            <person name="Na H."/>
            <person name="Sandor L."/>
            <person name="Lipzen A."/>
            <person name="Clum A."/>
            <person name="Barry K."/>
            <person name="Grigoriev I.V."/>
            <person name="Martin F.M."/>
            <person name="Stajich J.E."/>
            <person name="Smith M.E."/>
            <person name="Bonito G."/>
            <person name="Spatafora J.W."/>
        </authorList>
    </citation>
    <scope>NUCLEOTIDE SEQUENCE [LARGE SCALE GENOMIC DNA]</scope>
    <source>
        <strain evidence="1 2">AD002</strain>
    </source>
</reference>
<keyword evidence="2" id="KW-1185">Reference proteome</keyword>
<proteinExistence type="predicted"/>
<dbReference type="Proteomes" id="UP000274822">
    <property type="component" value="Unassembled WGS sequence"/>
</dbReference>